<evidence type="ECO:0000313" key="1">
    <source>
        <dbReference type="EMBL" id="QAU49099.1"/>
    </source>
</evidence>
<protein>
    <submittedName>
        <fullName evidence="1">Uncharacterized protein</fullName>
    </submittedName>
</protein>
<proteinExistence type="predicted"/>
<gene>
    <name evidence="1" type="ORF">XH91_29565</name>
</gene>
<evidence type="ECO:0000313" key="2">
    <source>
        <dbReference type="Proteomes" id="UP000288972"/>
    </source>
</evidence>
<name>A0AAE5X5G7_9BRAD</name>
<reference evidence="1 2" key="1">
    <citation type="submission" date="2018-06" db="EMBL/GenBank/DDBJ databases">
        <title>Comparative genomics of rhizobia nodulating Arachis hypogaea in China.</title>
        <authorList>
            <person name="Li Y."/>
        </authorList>
    </citation>
    <scope>NUCLEOTIDE SEQUENCE [LARGE SCALE GENOMIC DNA]</scope>
    <source>
        <strain evidence="1 2">CCBAU 51670</strain>
    </source>
</reference>
<dbReference type="Proteomes" id="UP000288972">
    <property type="component" value="Chromosome"/>
</dbReference>
<sequence length="102" mass="11224">MVDDYMQSRYAGDEALCKLRVTSRSVKVEGRLTFLPKDIVLIDVEAPASFIDRFKKSPNQTAIAKVLLAKHLREINQATEKAGVSSIVGWTSVLAGDVKSDD</sequence>
<accession>A0AAE5X5G7</accession>
<dbReference type="AlphaFoldDB" id="A0AAE5X5G7"/>
<dbReference type="KEGG" id="bgz:XH91_29565"/>
<organism evidence="1 2">
    <name type="scientific">Bradyrhizobium guangzhouense</name>
    <dbReference type="NCBI Taxonomy" id="1325095"/>
    <lineage>
        <taxon>Bacteria</taxon>
        <taxon>Pseudomonadati</taxon>
        <taxon>Pseudomonadota</taxon>
        <taxon>Alphaproteobacteria</taxon>
        <taxon>Hyphomicrobiales</taxon>
        <taxon>Nitrobacteraceae</taxon>
        <taxon>Bradyrhizobium</taxon>
    </lineage>
</organism>
<dbReference type="EMBL" id="CP030053">
    <property type="protein sequence ID" value="QAU49099.1"/>
    <property type="molecule type" value="Genomic_DNA"/>
</dbReference>